<dbReference type="KEGG" id="dfo:Dform_01670"/>
<dbReference type="STRING" id="1839801.Dform_01670"/>
<protein>
    <recommendedName>
        <fullName evidence="2">Inner membrane protein YgaP-like transmembrane domain-containing protein</fullName>
    </recommendedName>
</protein>
<accession>A0A1P8F941</accession>
<feature type="domain" description="Inner membrane protein YgaP-like transmembrane" evidence="2">
    <location>
        <begin position="1"/>
        <end position="64"/>
    </location>
</feature>
<reference evidence="4" key="1">
    <citation type="submission" date="2016-11" db="EMBL/GenBank/DDBJ databases">
        <title>Dehalogenimonas formicexedens sp. nov., a chlorinated alkane respiring bacterium isolated from contaminated groundwater.</title>
        <authorList>
            <person name="Key T.A."/>
            <person name="Bowman K.S."/>
            <person name="Lee I."/>
            <person name="Chun J."/>
            <person name="Albuquerque L."/>
            <person name="da Costa M.S."/>
            <person name="Rainey F.A."/>
            <person name="Moe W.M."/>
        </authorList>
    </citation>
    <scope>NUCLEOTIDE SEQUENCE [LARGE SCALE GENOMIC DNA]</scope>
    <source>
        <strain evidence="4">NSZ-14</strain>
    </source>
</reference>
<gene>
    <name evidence="3" type="ORF">Dform_01670</name>
</gene>
<dbReference type="InterPro" id="IPR021309">
    <property type="entry name" value="YgaP-like_TM"/>
</dbReference>
<dbReference type="AlphaFoldDB" id="A0A1P8F941"/>
<dbReference type="Proteomes" id="UP000185934">
    <property type="component" value="Chromosome"/>
</dbReference>
<proteinExistence type="predicted"/>
<evidence type="ECO:0000256" key="1">
    <source>
        <dbReference type="SAM" id="Phobius"/>
    </source>
</evidence>
<evidence type="ECO:0000313" key="3">
    <source>
        <dbReference type="EMBL" id="APV44991.1"/>
    </source>
</evidence>
<dbReference type="EMBL" id="CP018258">
    <property type="protein sequence ID" value="APV44991.1"/>
    <property type="molecule type" value="Genomic_DNA"/>
</dbReference>
<organism evidence="3 4">
    <name type="scientific">Dehalogenimonas formicexedens</name>
    <dbReference type="NCBI Taxonomy" id="1839801"/>
    <lineage>
        <taxon>Bacteria</taxon>
        <taxon>Bacillati</taxon>
        <taxon>Chloroflexota</taxon>
        <taxon>Dehalococcoidia</taxon>
        <taxon>Dehalococcoidales</taxon>
        <taxon>Dehalococcoidaceae</taxon>
        <taxon>Dehalogenimonas</taxon>
    </lineage>
</organism>
<name>A0A1P8F941_9CHLR</name>
<dbReference type="Pfam" id="PF11127">
    <property type="entry name" value="YgaP-like_TM"/>
    <property type="match status" value="1"/>
</dbReference>
<keyword evidence="1" id="KW-1133">Transmembrane helix</keyword>
<evidence type="ECO:0000259" key="2">
    <source>
        <dbReference type="Pfam" id="PF11127"/>
    </source>
</evidence>
<evidence type="ECO:0000313" key="4">
    <source>
        <dbReference type="Proteomes" id="UP000185934"/>
    </source>
</evidence>
<keyword evidence="1" id="KW-0472">Membrane</keyword>
<keyword evidence="1" id="KW-0812">Transmembrane</keyword>
<keyword evidence="4" id="KW-1185">Reference proteome</keyword>
<dbReference type="OrthoDB" id="5405951at2"/>
<dbReference type="RefSeq" id="WP_076004592.1">
    <property type="nucleotide sequence ID" value="NZ_CP018258.1"/>
</dbReference>
<sequence>MNKNMGAVDRWIRIILGIIFVLWGIFIATGVWAGALFTLGAIMIVTSLIGTCPLYMPFGISTKKK</sequence>
<feature type="transmembrane region" description="Helical" evidence="1">
    <location>
        <begin position="39"/>
        <end position="58"/>
    </location>
</feature>
<feature type="transmembrane region" description="Helical" evidence="1">
    <location>
        <begin position="12"/>
        <end position="33"/>
    </location>
</feature>